<evidence type="ECO:0000259" key="2">
    <source>
        <dbReference type="Pfam" id="PF25906"/>
    </source>
</evidence>
<comment type="caution">
    <text evidence="3">The sequence shown here is derived from an EMBL/GenBank/DDBJ whole genome shotgun (WGS) entry which is preliminary data.</text>
</comment>
<reference evidence="3 4" key="1">
    <citation type="submission" date="2021-01" db="EMBL/GenBank/DDBJ databases">
        <title>Genome sequencing of Micromonospora fiedleri MG-37.</title>
        <authorList>
            <person name="Moreland P.E.J."/>
            <person name="Stach J.E.M."/>
        </authorList>
    </citation>
    <scope>NUCLEOTIDE SEQUENCE [LARGE SCALE GENOMIC DNA]</scope>
    <source>
        <strain evidence="3 4">MG-37</strain>
    </source>
</reference>
<proteinExistence type="predicted"/>
<organism evidence="3 4">
    <name type="scientific">Micromonospora fiedleri</name>
    <dbReference type="NCBI Taxonomy" id="1157498"/>
    <lineage>
        <taxon>Bacteria</taxon>
        <taxon>Bacillati</taxon>
        <taxon>Actinomycetota</taxon>
        <taxon>Actinomycetes</taxon>
        <taxon>Micromonosporales</taxon>
        <taxon>Micromonosporaceae</taxon>
        <taxon>Micromonospora</taxon>
    </lineage>
</organism>
<dbReference type="InterPro" id="IPR058663">
    <property type="entry name" value="PucR-like_N"/>
</dbReference>
<dbReference type="Pfam" id="PF25906">
    <property type="entry name" value="PucR-like_N"/>
    <property type="match status" value="1"/>
</dbReference>
<evidence type="ECO:0000313" key="3">
    <source>
        <dbReference type="EMBL" id="MBL6276651.1"/>
    </source>
</evidence>
<feature type="domain" description="PucR-like N-terminal" evidence="2">
    <location>
        <begin position="10"/>
        <end position="176"/>
    </location>
</feature>
<dbReference type="EMBL" id="JAETXL010000003">
    <property type="protein sequence ID" value="MBL6276651.1"/>
    <property type="molecule type" value="Genomic_DNA"/>
</dbReference>
<dbReference type="PANTHER" id="PTHR33744:SF1">
    <property type="entry name" value="DNA-BINDING TRANSCRIPTIONAL ACTIVATOR ADER"/>
    <property type="match status" value="1"/>
</dbReference>
<protein>
    <submittedName>
        <fullName evidence="3">Helix-turn-helix domain-containing protein</fullName>
    </submittedName>
</protein>
<dbReference type="RefSeq" id="WP_203221417.1">
    <property type="nucleotide sequence ID" value="NZ_JAETXL010000003.1"/>
</dbReference>
<dbReference type="InterPro" id="IPR042070">
    <property type="entry name" value="PucR_C-HTH_sf"/>
</dbReference>
<evidence type="ECO:0000313" key="4">
    <source>
        <dbReference type="Proteomes" id="UP000661193"/>
    </source>
</evidence>
<name>A0ABS1UMR5_9ACTN</name>
<keyword evidence="4" id="KW-1185">Reference proteome</keyword>
<accession>A0ABS1UMR5</accession>
<dbReference type="InterPro" id="IPR025736">
    <property type="entry name" value="PucR_C-HTH_dom"/>
</dbReference>
<evidence type="ECO:0000259" key="1">
    <source>
        <dbReference type="Pfam" id="PF13556"/>
    </source>
</evidence>
<dbReference type="InterPro" id="IPR051448">
    <property type="entry name" value="CdaR-like_regulators"/>
</dbReference>
<dbReference type="Pfam" id="PF13556">
    <property type="entry name" value="HTH_30"/>
    <property type="match status" value="1"/>
</dbReference>
<feature type="domain" description="PucR C-terminal helix-turn-helix" evidence="1">
    <location>
        <begin position="326"/>
        <end position="382"/>
    </location>
</feature>
<dbReference type="PANTHER" id="PTHR33744">
    <property type="entry name" value="CARBOHYDRATE DIACID REGULATOR"/>
    <property type="match status" value="1"/>
</dbReference>
<gene>
    <name evidence="3" type="ORF">JMF97_10805</name>
</gene>
<dbReference type="Gene3D" id="1.10.10.2840">
    <property type="entry name" value="PucR C-terminal helix-turn-helix domain"/>
    <property type="match status" value="1"/>
</dbReference>
<dbReference type="Proteomes" id="UP000661193">
    <property type="component" value="Unassembled WGS sequence"/>
</dbReference>
<sequence>MTVPGSAPAWRRLSADLATAMRPHLPVTVDAVAVAVTEATPAFAGIADDKFARDVRHAVQVALDRFLDLVGTDEPALPGPFREVFVALGAAEAREERGPEALLAALRMAGRQLLRTASQSLARLRPVGTEELIDLSDAVTAYVDELAAASTDGYALQLREQAGEGDRRRHLAELLLRGDGMPSAVGAAAARIGWPDLDAVLPVLLPLDQARDVRFRYGPDGLVVERGRDAVLLLRAGPRATQAALTEALAGRWAVVGPALAWPQVPAAVRLAELAAGLLGPDPGPIFVDDHLVALALRGETGALAVLTARRLAPLADLRPAQRENLLSTLHSWLRHWGSRAEVSAELFVHPQTVSYRLKRLRELYGDQLDDPSARFELMVVLASRLGVPAAGGGGAASH</sequence>